<protein>
    <submittedName>
        <fullName evidence="2">Uncharacterized protein</fullName>
    </submittedName>
</protein>
<name>D1P551_9GAMM</name>
<dbReference type="eggNOG" id="ENOG5033K08">
    <property type="taxonomic scope" value="Bacteria"/>
</dbReference>
<organism evidence="2 3">
    <name type="scientific">Providencia rustigianii DSM 4541</name>
    <dbReference type="NCBI Taxonomy" id="500637"/>
    <lineage>
        <taxon>Bacteria</taxon>
        <taxon>Pseudomonadati</taxon>
        <taxon>Pseudomonadota</taxon>
        <taxon>Gammaproteobacteria</taxon>
        <taxon>Enterobacterales</taxon>
        <taxon>Morganellaceae</taxon>
        <taxon>Providencia</taxon>
    </lineage>
</organism>
<dbReference type="EMBL" id="ABXV02000039">
    <property type="protein sequence ID" value="EFB71412.1"/>
    <property type="molecule type" value="Genomic_DNA"/>
</dbReference>
<evidence type="ECO:0000313" key="2">
    <source>
        <dbReference type="EMBL" id="EFB71412.1"/>
    </source>
</evidence>
<evidence type="ECO:0000256" key="1">
    <source>
        <dbReference type="SAM" id="SignalP"/>
    </source>
</evidence>
<dbReference type="HOGENOM" id="CLU_2001843_0_0_6"/>
<evidence type="ECO:0000313" key="3">
    <source>
        <dbReference type="Proteomes" id="UP000005512"/>
    </source>
</evidence>
<feature type="signal peptide" evidence="1">
    <location>
        <begin position="1"/>
        <end position="19"/>
    </location>
</feature>
<keyword evidence="1" id="KW-0732">Signal</keyword>
<proteinExistence type="predicted"/>
<sequence>MPMKRLLLALFLSPVIALAANEPLNISELAKDYCDATGQALHNAYGTNKSSSELTSNTITKLKSENVDLKLLQTTEAELRQNLMAAIDGVRKNKSKFASDAEFNKSLNDSIAACKIQTELLLNKS</sequence>
<dbReference type="Proteomes" id="UP000005512">
    <property type="component" value="Unassembled WGS sequence"/>
</dbReference>
<dbReference type="AlphaFoldDB" id="D1P551"/>
<accession>D1P551</accession>
<comment type="caution">
    <text evidence="2">The sequence shown here is derived from an EMBL/GenBank/DDBJ whole genome shotgun (WGS) entry which is preliminary data.</text>
</comment>
<reference evidence="2" key="1">
    <citation type="submission" date="2009-12" db="EMBL/GenBank/DDBJ databases">
        <authorList>
            <person name="Weinstock G."/>
            <person name="Sodergren E."/>
            <person name="Clifton S."/>
            <person name="Fulton L."/>
            <person name="Fulton B."/>
            <person name="Courtney L."/>
            <person name="Fronick C."/>
            <person name="Harrison M."/>
            <person name="Strong C."/>
            <person name="Farmer C."/>
            <person name="Delahaunty K."/>
            <person name="Markovic C."/>
            <person name="Hall O."/>
            <person name="Minx P."/>
            <person name="Tomlinson C."/>
            <person name="Mitreva M."/>
            <person name="Nelson J."/>
            <person name="Hou S."/>
            <person name="Wollam A."/>
            <person name="Pepin K.H."/>
            <person name="Johnson M."/>
            <person name="Bhonagiri V."/>
            <person name="Nash W.E."/>
            <person name="Warren W."/>
            <person name="Chinwalla A."/>
            <person name="Mardis E.R."/>
            <person name="Wilson R.K."/>
        </authorList>
    </citation>
    <scope>NUCLEOTIDE SEQUENCE [LARGE SCALE GENOMIC DNA]</scope>
    <source>
        <strain evidence="2">DSM 4541</strain>
    </source>
</reference>
<feature type="chain" id="PRO_5005669943" evidence="1">
    <location>
        <begin position="20"/>
        <end position="125"/>
    </location>
</feature>
<gene>
    <name evidence="2" type="ORF">PROVRUST_07356</name>
</gene>
<keyword evidence="3" id="KW-1185">Reference proteome</keyword>